<evidence type="ECO:0000313" key="1">
    <source>
        <dbReference type="EMBL" id="MFL0196058.1"/>
    </source>
</evidence>
<evidence type="ECO:0000313" key="2">
    <source>
        <dbReference type="Proteomes" id="UP001623660"/>
    </source>
</evidence>
<dbReference type="Proteomes" id="UP001623660">
    <property type="component" value="Unassembled WGS sequence"/>
</dbReference>
<protein>
    <submittedName>
        <fullName evidence="1">Uncharacterized protein</fullName>
    </submittedName>
</protein>
<organism evidence="1 2">
    <name type="scientific">Candidatus Clostridium eludens</name>
    <dbReference type="NCBI Taxonomy" id="3381663"/>
    <lineage>
        <taxon>Bacteria</taxon>
        <taxon>Bacillati</taxon>
        <taxon>Bacillota</taxon>
        <taxon>Clostridia</taxon>
        <taxon>Eubacteriales</taxon>
        <taxon>Clostridiaceae</taxon>
        <taxon>Clostridium</taxon>
    </lineage>
</organism>
<name>A0ABW8SLK3_9CLOT</name>
<gene>
    <name evidence="1" type="ORF">ACJDU8_10845</name>
</gene>
<accession>A0ABW8SLK3</accession>
<reference evidence="1 2" key="1">
    <citation type="submission" date="2024-11" db="EMBL/GenBank/DDBJ databases">
        <authorList>
            <person name="Heng Y.C."/>
            <person name="Lim A.C.H."/>
            <person name="Lee J.K.Y."/>
            <person name="Kittelmann S."/>
        </authorList>
    </citation>
    <scope>NUCLEOTIDE SEQUENCE [LARGE SCALE GENOMIC DNA]</scope>
    <source>
        <strain evidence="1 2">WILCCON 0269</strain>
    </source>
</reference>
<dbReference type="EMBL" id="JBJHZX010000014">
    <property type="protein sequence ID" value="MFL0196058.1"/>
    <property type="molecule type" value="Genomic_DNA"/>
</dbReference>
<keyword evidence="2" id="KW-1185">Reference proteome</keyword>
<dbReference type="RefSeq" id="WP_406792174.1">
    <property type="nucleotide sequence ID" value="NZ_JBJHZX010000014.1"/>
</dbReference>
<proteinExistence type="predicted"/>
<sequence>MIKKRNRMALNSKEMPDDVYQILNEKALKRNLTSYIIDLVKKEENDKLILERLDNISEYISRISSKVYVKSDMEDNIIEEKRSLKEGMIINEIKEVTGELDQEDTVDYDY</sequence>
<comment type="caution">
    <text evidence="1">The sequence shown here is derived from an EMBL/GenBank/DDBJ whole genome shotgun (WGS) entry which is preliminary data.</text>
</comment>